<dbReference type="GO" id="GO:0016829">
    <property type="term" value="F:lyase activity"/>
    <property type="evidence" value="ECO:0007669"/>
    <property type="project" value="UniProtKB-KW"/>
</dbReference>
<dbReference type="InterPro" id="IPR037523">
    <property type="entry name" value="VOC_core"/>
</dbReference>
<dbReference type="PROSITE" id="PS51819">
    <property type="entry name" value="VOC"/>
    <property type="match status" value="1"/>
</dbReference>
<evidence type="ECO:0000313" key="3">
    <source>
        <dbReference type="Proteomes" id="UP000319818"/>
    </source>
</evidence>
<name>A0A543FYG6_9PSEU</name>
<dbReference type="AlphaFoldDB" id="A0A543FYG6"/>
<sequence length="144" mass="15924">MLRGFCTITYWADDMPAATRWYTELLGVEPYFVRPVDGPPAYVEFRIGDYQAELGLLDRRFAPGGAATTPGGVVMNWHVDDIEAAFSRLLSMGATEYQPITPMPPPPEPESGFVIASVVDPFGNILGIMYNPHYLEILERTAPA</sequence>
<dbReference type="InterPro" id="IPR029068">
    <property type="entry name" value="Glyas_Bleomycin-R_OHBP_Dase"/>
</dbReference>
<gene>
    <name evidence="2" type="ORF">FB388_6069</name>
</gene>
<proteinExistence type="predicted"/>
<evidence type="ECO:0000313" key="2">
    <source>
        <dbReference type="EMBL" id="TQM38825.1"/>
    </source>
</evidence>
<dbReference type="InterPro" id="IPR004360">
    <property type="entry name" value="Glyas_Fos-R_dOase_dom"/>
</dbReference>
<dbReference type="Proteomes" id="UP000319818">
    <property type="component" value="Unassembled WGS sequence"/>
</dbReference>
<dbReference type="EMBL" id="VFPH01000002">
    <property type="protein sequence ID" value="TQM38825.1"/>
    <property type="molecule type" value="Genomic_DNA"/>
</dbReference>
<reference evidence="2 3" key="1">
    <citation type="submission" date="2019-06" db="EMBL/GenBank/DDBJ databases">
        <title>Sequencing the genomes of 1000 actinobacteria strains.</title>
        <authorList>
            <person name="Klenk H.-P."/>
        </authorList>
    </citation>
    <scope>NUCLEOTIDE SEQUENCE [LARGE SCALE GENOMIC DNA]</scope>
    <source>
        <strain evidence="2 3">DSM 45511</strain>
    </source>
</reference>
<keyword evidence="3" id="KW-1185">Reference proteome</keyword>
<dbReference type="Gene3D" id="3.10.180.10">
    <property type="entry name" value="2,3-Dihydroxybiphenyl 1,2-Dioxygenase, domain 1"/>
    <property type="match status" value="1"/>
</dbReference>
<evidence type="ECO:0000259" key="1">
    <source>
        <dbReference type="PROSITE" id="PS51819"/>
    </source>
</evidence>
<organism evidence="2 3">
    <name type="scientific">Pseudonocardia cypriaca</name>
    <dbReference type="NCBI Taxonomy" id="882449"/>
    <lineage>
        <taxon>Bacteria</taxon>
        <taxon>Bacillati</taxon>
        <taxon>Actinomycetota</taxon>
        <taxon>Actinomycetes</taxon>
        <taxon>Pseudonocardiales</taxon>
        <taxon>Pseudonocardiaceae</taxon>
        <taxon>Pseudonocardia</taxon>
    </lineage>
</organism>
<dbReference type="Pfam" id="PF00903">
    <property type="entry name" value="Glyoxalase"/>
    <property type="match status" value="1"/>
</dbReference>
<dbReference type="OrthoDB" id="4548523at2"/>
<protein>
    <submittedName>
        <fullName evidence="2">Putative enzyme related to lactoylglutathione lyase</fullName>
    </submittedName>
</protein>
<dbReference type="SUPFAM" id="SSF54593">
    <property type="entry name" value="Glyoxalase/Bleomycin resistance protein/Dihydroxybiphenyl dioxygenase"/>
    <property type="match status" value="1"/>
</dbReference>
<comment type="caution">
    <text evidence="2">The sequence shown here is derived from an EMBL/GenBank/DDBJ whole genome shotgun (WGS) entry which is preliminary data.</text>
</comment>
<feature type="domain" description="VOC" evidence="1">
    <location>
        <begin position="4"/>
        <end position="131"/>
    </location>
</feature>
<dbReference type="RefSeq" id="WP_142105446.1">
    <property type="nucleotide sequence ID" value="NZ_VFPH01000002.1"/>
</dbReference>
<keyword evidence="2" id="KW-0456">Lyase</keyword>
<accession>A0A543FYG6</accession>